<keyword evidence="9" id="KW-0521">NADP</keyword>
<dbReference type="PANTHER" id="PTHR45641">
    <property type="entry name" value="TETRATRICOPEPTIDE REPEAT PROTEIN (AFU_ORTHOLOGUE AFUA_6G03870)"/>
    <property type="match status" value="1"/>
</dbReference>
<evidence type="ECO:0000256" key="7">
    <source>
        <dbReference type="ARBA" id="ARBA00047597"/>
    </source>
</evidence>
<keyword evidence="2 9" id="KW-0328">Glycosyltransferase</keyword>
<dbReference type="EC" id="2.4.2.31" evidence="9"/>
<dbReference type="InterPro" id="IPR000768">
    <property type="entry name" value="ART"/>
</dbReference>
<dbReference type="OrthoDB" id="19588at2759"/>
<dbReference type="InterPro" id="IPR019734">
    <property type="entry name" value="TPR_rpt"/>
</dbReference>
<proteinExistence type="inferred from homology"/>
<dbReference type="Pfam" id="PF13424">
    <property type="entry name" value="TPR_12"/>
    <property type="match status" value="3"/>
</dbReference>
<keyword evidence="5" id="KW-0677">Repeat</keyword>
<keyword evidence="3 9" id="KW-0808">Transferase</keyword>
<sequence length="762" mass="89134">MNKLMQKIHKKIEKKTNQIPSLSVRIDQNKESTTLIWFDPNIDSVEDAELTKQQLRSINDYVSFFTDVDRCVKYIRSINHEKIFLITSGSKASHILPHVANLDQVDLIFVFCMMKDKWMHLTNEYDKIVGIYVNLDELCSSIRHQIDLFNKQLQTFSTFDHRERSTKDLSQQSAEFLWFQLFHQLIVLLPINQQAKQQMLEFCRNYYRGNRAELNMIERFENEFCGSNAIQWYSKQSFLFKLINKALRTEDLNQLQTFRFFIHDLSNSLVKEQEQLFLSNQKTLNLYRGTYLDRKELEKLQASQGKIISTNGYLSTSRSRTQAMKFIKKATRSPNDVRVLFHIECHVEKIGKSVTYADIARFSAYPSEEEVLFDLNAAFQLISIEEIDSINFVRMDVSTEGERITKDYMNLTKQEVESKSVAIVLGQLMCNLGQYNQSQEYFEELLKEPNGDDLAWIEFNIGQALDYKSQWEQARTYYSRAYDRMIEAIPPRVKDLAVVMNNIAGSLYRQGKFNEALDLHKRILQIREEIYPDGHVDIAQSLNYIALILDQQGNYEQALEYHQQALKVRRAFYPDDHVDIAASLNNIGHTLYHQQKYDQALDNCQRALKIREQFYPNGHIDTAKSIHTSGRIYEKQRKYDESLSCHHQALSMRKKLLPPDHPYIAVSLDGIGSVLYHQGKVDEALQYHQQALVMRQVSYPDGHSDIGYSFVQLAECYEEQNQSDTALDYNLQALFMFDKFLPHNHPVALRVKCNIDRLTEKQ</sequence>
<dbReference type="Gene3D" id="1.25.40.10">
    <property type="entry name" value="Tetratricopeptide repeat domain"/>
    <property type="match status" value="2"/>
</dbReference>
<evidence type="ECO:0000256" key="4">
    <source>
        <dbReference type="ARBA" id="ARBA00022695"/>
    </source>
</evidence>
<evidence type="ECO:0000313" key="10">
    <source>
        <dbReference type="EMBL" id="CAF1228237.1"/>
    </source>
</evidence>
<organism evidence="10 11">
    <name type="scientific">Adineta ricciae</name>
    <name type="common">Rotifer</name>
    <dbReference type="NCBI Taxonomy" id="249248"/>
    <lineage>
        <taxon>Eukaryota</taxon>
        <taxon>Metazoa</taxon>
        <taxon>Spiralia</taxon>
        <taxon>Gnathifera</taxon>
        <taxon>Rotifera</taxon>
        <taxon>Eurotatoria</taxon>
        <taxon>Bdelloidea</taxon>
        <taxon>Adinetida</taxon>
        <taxon>Adinetidae</taxon>
        <taxon>Adineta</taxon>
    </lineage>
</organism>
<dbReference type="GO" id="GO:0016779">
    <property type="term" value="F:nucleotidyltransferase activity"/>
    <property type="evidence" value="ECO:0007669"/>
    <property type="project" value="UniProtKB-KW"/>
</dbReference>
<dbReference type="SUPFAM" id="SSF56399">
    <property type="entry name" value="ADP-ribosylation"/>
    <property type="match status" value="1"/>
</dbReference>
<dbReference type="AlphaFoldDB" id="A0A814YEX4"/>
<evidence type="ECO:0000313" key="11">
    <source>
        <dbReference type="Proteomes" id="UP000663852"/>
    </source>
</evidence>
<evidence type="ECO:0000256" key="8">
    <source>
        <dbReference type="PROSITE-ProRule" id="PRU00339"/>
    </source>
</evidence>
<dbReference type="GO" id="GO:0106274">
    <property type="term" value="F:NAD+-protein-arginine ADP-ribosyltransferase activity"/>
    <property type="evidence" value="ECO:0007669"/>
    <property type="project" value="UniProtKB-EC"/>
</dbReference>
<name>A0A814YEX4_ADIRI</name>
<protein>
    <recommendedName>
        <fullName evidence="9">NAD(P)(+)--arginine ADP-ribosyltransferase</fullName>
        <ecNumber evidence="9">2.4.2.31</ecNumber>
    </recommendedName>
    <alternativeName>
        <fullName evidence="9">Mono(ADP-ribosyl)transferase</fullName>
    </alternativeName>
</protein>
<feature type="repeat" description="TPR" evidence="8">
    <location>
        <begin position="539"/>
        <end position="572"/>
    </location>
</feature>
<keyword evidence="9" id="KW-0520">NAD</keyword>
<dbReference type="InterPro" id="IPR011990">
    <property type="entry name" value="TPR-like_helical_dom_sf"/>
</dbReference>
<dbReference type="EMBL" id="CAJNOJ010000164">
    <property type="protein sequence ID" value="CAF1228237.1"/>
    <property type="molecule type" value="Genomic_DNA"/>
</dbReference>
<dbReference type="Pfam" id="PF01129">
    <property type="entry name" value="ART"/>
    <property type="match status" value="1"/>
</dbReference>
<evidence type="ECO:0000256" key="9">
    <source>
        <dbReference type="RuleBase" id="RU361228"/>
    </source>
</evidence>
<dbReference type="Gene3D" id="3.90.176.10">
    <property type="entry name" value="Toxin ADP-ribosyltransferase, Chain A, domain 1"/>
    <property type="match status" value="1"/>
</dbReference>
<gene>
    <name evidence="10" type="ORF">EDS130_LOCUS26789</name>
</gene>
<keyword evidence="6 8" id="KW-0802">TPR repeat</keyword>
<comment type="catalytic activity">
    <reaction evidence="7 9">
        <text>L-arginyl-[protein] + NAD(+) = N(omega)-(ADP-D-ribosyl)-L-arginyl-[protein] + nicotinamide + H(+)</text>
        <dbReference type="Rhea" id="RHEA:19149"/>
        <dbReference type="Rhea" id="RHEA-COMP:10532"/>
        <dbReference type="Rhea" id="RHEA-COMP:15087"/>
        <dbReference type="ChEBI" id="CHEBI:15378"/>
        <dbReference type="ChEBI" id="CHEBI:17154"/>
        <dbReference type="ChEBI" id="CHEBI:29965"/>
        <dbReference type="ChEBI" id="CHEBI:57540"/>
        <dbReference type="ChEBI" id="CHEBI:142554"/>
        <dbReference type="EC" id="2.4.2.31"/>
    </reaction>
</comment>
<dbReference type="Proteomes" id="UP000663852">
    <property type="component" value="Unassembled WGS sequence"/>
</dbReference>
<dbReference type="PROSITE" id="PS50005">
    <property type="entry name" value="TPR"/>
    <property type="match status" value="2"/>
</dbReference>
<evidence type="ECO:0000256" key="6">
    <source>
        <dbReference type="ARBA" id="ARBA00022803"/>
    </source>
</evidence>
<comment type="similarity">
    <text evidence="1 9">Belongs to the Arg-specific ADP-ribosyltransferase family.</text>
</comment>
<reference evidence="10" key="1">
    <citation type="submission" date="2021-02" db="EMBL/GenBank/DDBJ databases">
        <authorList>
            <person name="Nowell W R."/>
        </authorList>
    </citation>
    <scope>NUCLEOTIDE SEQUENCE</scope>
</reference>
<accession>A0A814YEX4</accession>
<evidence type="ECO:0000256" key="1">
    <source>
        <dbReference type="ARBA" id="ARBA00009558"/>
    </source>
</evidence>
<evidence type="ECO:0000256" key="2">
    <source>
        <dbReference type="ARBA" id="ARBA00022676"/>
    </source>
</evidence>
<feature type="repeat" description="TPR" evidence="8">
    <location>
        <begin position="581"/>
        <end position="614"/>
    </location>
</feature>
<evidence type="ECO:0000256" key="5">
    <source>
        <dbReference type="ARBA" id="ARBA00022737"/>
    </source>
</evidence>
<dbReference type="PROSITE" id="PS51996">
    <property type="entry name" value="TR_MART"/>
    <property type="match status" value="1"/>
</dbReference>
<dbReference type="SUPFAM" id="SSF48452">
    <property type="entry name" value="TPR-like"/>
    <property type="match status" value="2"/>
</dbReference>
<evidence type="ECO:0000256" key="3">
    <source>
        <dbReference type="ARBA" id="ARBA00022679"/>
    </source>
</evidence>
<comment type="caution">
    <text evidence="10">The sequence shown here is derived from an EMBL/GenBank/DDBJ whole genome shotgun (WGS) entry which is preliminary data.</text>
</comment>
<dbReference type="PANTHER" id="PTHR45641:SF19">
    <property type="entry name" value="NEPHROCYSTIN-3"/>
    <property type="match status" value="1"/>
</dbReference>
<dbReference type="SMART" id="SM00028">
    <property type="entry name" value="TPR"/>
    <property type="match status" value="7"/>
</dbReference>
<keyword evidence="4" id="KW-0548">Nucleotidyltransferase</keyword>